<evidence type="ECO:0000259" key="5">
    <source>
        <dbReference type="PROSITE" id="PS50930"/>
    </source>
</evidence>
<dbReference type="EMBL" id="QGGY01000018">
    <property type="protein sequence ID" value="PWJ72504.1"/>
    <property type="molecule type" value="Genomic_DNA"/>
</dbReference>
<dbReference type="PANTHER" id="PTHR37299:SF1">
    <property type="entry name" value="STAGE 0 SPORULATION PROTEIN A HOMOLOG"/>
    <property type="match status" value="1"/>
</dbReference>
<dbReference type="InterPro" id="IPR046947">
    <property type="entry name" value="LytR-like"/>
</dbReference>
<sequence>MLLIAIVDDDAKEVKTLAGYVERYFEEKGEAHIIHMYYDGVEFVRSRELYNIVFLDIRMGEMDGLDAAHFLRIVNKEAQLIFVTYMAQMAIRGYEVDAMDFVVKPIDQFSIYRVLDKALKRINDCKGATFALKTPDGIVSISSNDIYFVEVYDHDLIYHTEQGDYKVRGRLGDVRKKLDDQHFILCNRSYLVNMRHIKSVHSDYMVVNDVQVQISKSHRKEIEQRFISYLGESV</sequence>
<comment type="function">
    <text evidence="2">May play the central regulatory role in sporulation. It may be an element of the effector pathway responsible for the activation of sporulation genes in response to nutritional stress. Spo0A may act in concert with spo0H (a sigma factor) to control the expression of some genes that are critical to the sporulation process.</text>
</comment>
<dbReference type="PANTHER" id="PTHR37299">
    <property type="entry name" value="TRANSCRIPTIONAL REGULATOR-RELATED"/>
    <property type="match status" value="1"/>
</dbReference>
<protein>
    <recommendedName>
        <fullName evidence="1">Stage 0 sporulation protein A homolog</fullName>
    </recommendedName>
</protein>
<dbReference type="SMART" id="SM00850">
    <property type="entry name" value="LytTR"/>
    <property type="match status" value="1"/>
</dbReference>
<evidence type="ECO:0000259" key="4">
    <source>
        <dbReference type="PROSITE" id="PS50110"/>
    </source>
</evidence>
<organism evidence="6 7">
    <name type="scientific">Murimonas intestini</name>
    <dbReference type="NCBI Taxonomy" id="1337051"/>
    <lineage>
        <taxon>Bacteria</taxon>
        <taxon>Bacillati</taxon>
        <taxon>Bacillota</taxon>
        <taxon>Clostridia</taxon>
        <taxon>Lachnospirales</taxon>
        <taxon>Lachnospiraceae</taxon>
        <taxon>Murimonas</taxon>
    </lineage>
</organism>
<dbReference type="Gene3D" id="3.40.50.2300">
    <property type="match status" value="1"/>
</dbReference>
<dbReference type="Pfam" id="PF04397">
    <property type="entry name" value="LytTR"/>
    <property type="match status" value="1"/>
</dbReference>
<keyword evidence="7" id="KW-1185">Reference proteome</keyword>
<dbReference type="GO" id="GO:0003677">
    <property type="term" value="F:DNA binding"/>
    <property type="evidence" value="ECO:0007669"/>
    <property type="project" value="InterPro"/>
</dbReference>
<dbReference type="RefSeq" id="WP_109748489.1">
    <property type="nucleotide sequence ID" value="NZ_CABJAT010000011.1"/>
</dbReference>
<dbReference type="InterPro" id="IPR011006">
    <property type="entry name" value="CheY-like_superfamily"/>
</dbReference>
<dbReference type="AlphaFoldDB" id="A0AB73SYQ0"/>
<dbReference type="SMART" id="SM00448">
    <property type="entry name" value="REC"/>
    <property type="match status" value="1"/>
</dbReference>
<keyword evidence="3" id="KW-0597">Phosphoprotein</keyword>
<feature type="domain" description="HTH LytTR-type" evidence="5">
    <location>
        <begin position="130"/>
        <end position="228"/>
    </location>
</feature>
<evidence type="ECO:0000256" key="1">
    <source>
        <dbReference type="ARBA" id="ARBA00018672"/>
    </source>
</evidence>
<gene>
    <name evidence="6" type="ORF">C7383_118115</name>
</gene>
<dbReference type="Pfam" id="PF00072">
    <property type="entry name" value="Response_reg"/>
    <property type="match status" value="1"/>
</dbReference>
<comment type="caution">
    <text evidence="6">The sequence shown here is derived from an EMBL/GenBank/DDBJ whole genome shotgun (WGS) entry which is preliminary data.</text>
</comment>
<dbReference type="Gene3D" id="2.40.50.1020">
    <property type="entry name" value="LytTr DNA-binding domain"/>
    <property type="match status" value="1"/>
</dbReference>
<dbReference type="PROSITE" id="PS50930">
    <property type="entry name" value="HTH_LYTTR"/>
    <property type="match status" value="1"/>
</dbReference>
<dbReference type="InterPro" id="IPR007492">
    <property type="entry name" value="LytTR_DNA-bd_dom"/>
</dbReference>
<proteinExistence type="predicted"/>
<evidence type="ECO:0000313" key="7">
    <source>
        <dbReference type="Proteomes" id="UP000245412"/>
    </source>
</evidence>
<name>A0AB73SYQ0_9FIRM</name>
<evidence type="ECO:0000256" key="2">
    <source>
        <dbReference type="ARBA" id="ARBA00024867"/>
    </source>
</evidence>
<evidence type="ECO:0000256" key="3">
    <source>
        <dbReference type="PROSITE-ProRule" id="PRU00169"/>
    </source>
</evidence>
<feature type="domain" description="Response regulatory" evidence="4">
    <location>
        <begin position="3"/>
        <end position="119"/>
    </location>
</feature>
<feature type="modified residue" description="4-aspartylphosphate" evidence="3">
    <location>
        <position position="56"/>
    </location>
</feature>
<dbReference type="GO" id="GO:0000156">
    <property type="term" value="F:phosphorelay response regulator activity"/>
    <property type="evidence" value="ECO:0007669"/>
    <property type="project" value="InterPro"/>
</dbReference>
<evidence type="ECO:0000313" key="6">
    <source>
        <dbReference type="EMBL" id="PWJ72504.1"/>
    </source>
</evidence>
<dbReference type="InterPro" id="IPR001789">
    <property type="entry name" value="Sig_transdc_resp-reg_receiver"/>
</dbReference>
<accession>A0AB73SYQ0</accession>
<dbReference type="Proteomes" id="UP000245412">
    <property type="component" value="Unassembled WGS sequence"/>
</dbReference>
<dbReference type="SUPFAM" id="SSF52172">
    <property type="entry name" value="CheY-like"/>
    <property type="match status" value="1"/>
</dbReference>
<dbReference type="PROSITE" id="PS50110">
    <property type="entry name" value="RESPONSE_REGULATORY"/>
    <property type="match status" value="1"/>
</dbReference>
<reference evidence="6 7" key="1">
    <citation type="submission" date="2018-05" db="EMBL/GenBank/DDBJ databases">
        <authorList>
            <person name="Goeker M."/>
            <person name="Huntemann M."/>
            <person name="Clum A."/>
            <person name="Pillay M."/>
            <person name="Palaniappan K."/>
            <person name="Varghese N."/>
            <person name="Mikhailova N."/>
            <person name="Stamatis D."/>
            <person name="Reddy T."/>
            <person name="Daum C."/>
            <person name="Shapiro N."/>
            <person name="Ivanova N."/>
            <person name="Kyrpides N."/>
            <person name="Woyke T."/>
        </authorList>
    </citation>
    <scope>NUCLEOTIDE SEQUENCE [LARGE SCALE GENOMIC DNA]</scope>
    <source>
        <strain evidence="6 7">DSM 26524</strain>
    </source>
</reference>